<dbReference type="InterPro" id="IPR016187">
    <property type="entry name" value="CTDL_fold"/>
</dbReference>
<dbReference type="eggNOG" id="KOG4297">
    <property type="taxonomic scope" value="Eukaryota"/>
</dbReference>
<dbReference type="PANTHER" id="PTHR47517:SF1">
    <property type="entry name" value="C-TYPE LECTIN DOMAIN-CONTAINING PROTEIN"/>
    <property type="match status" value="1"/>
</dbReference>
<dbReference type="Pfam" id="PF00059">
    <property type="entry name" value="Lectin_C"/>
    <property type="match status" value="1"/>
</dbReference>
<dbReference type="AlphaFoldDB" id="G0NZS2"/>
<proteinExistence type="predicted"/>
<dbReference type="PROSITE" id="PS50041">
    <property type="entry name" value="C_TYPE_LECTIN_2"/>
    <property type="match status" value="1"/>
</dbReference>
<name>G0NZS2_CAEBE</name>
<accession>G0NZS2</accession>
<dbReference type="STRING" id="135651.G0NZS2"/>
<evidence type="ECO:0000313" key="3">
    <source>
        <dbReference type="Proteomes" id="UP000008068"/>
    </source>
</evidence>
<sequence>MGSIQFFKTTKLAFEGSFPGFCGEENLVRFLLVFYFFGLFCLRLLEDKIMAYFDSNINSVKKVGPSNSDYYGAMTRCTALGAALTGLQSNEERFWIDQEVNRQTMSSTIRDAGTWLGAQKIAGTNQFQWTDGHTTGLVTMGWGPKQPDNSNMRGRGSQDCVHIISLNTGYTRGWTLLGFVTGQLDDINCGYNDDPPQNFYACGKKPS</sequence>
<reference evidence="3" key="1">
    <citation type="submission" date="2011-07" db="EMBL/GenBank/DDBJ databases">
        <authorList>
            <consortium name="Caenorhabditis brenneri Sequencing and Analysis Consortium"/>
            <person name="Wilson R.K."/>
        </authorList>
    </citation>
    <scope>NUCLEOTIDE SEQUENCE [LARGE SCALE GENOMIC DNA]</scope>
    <source>
        <strain evidence="3">PB2801</strain>
    </source>
</reference>
<dbReference type="InterPro" id="IPR001304">
    <property type="entry name" value="C-type_lectin-like"/>
</dbReference>
<feature type="domain" description="C-type lectin" evidence="1">
    <location>
        <begin position="70"/>
        <end position="174"/>
    </location>
</feature>
<gene>
    <name evidence="2" type="ORF">CAEBREN_02677</name>
</gene>
<evidence type="ECO:0000313" key="2">
    <source>
        <dbReference type="EMBL" id="EGT41268.1"/>
    </source>
</evidence>
<evidence type="ECO:0000259" key="1">
    <source>
        <dbReference type="PROSITE" id="PS50041"/>
    </source>
</evidence>
<keyword evidence="3" id="KW-1185">Reference proteome</keyword>
<dbReference type="PANTHER" id="PTHR47517">
    <property type="entry name" value="C-TYPE LECTIN-RELATED"/>
    <property type="match status" value="1"/>
</dbReference>
<dbReference type="InParanoid" id="G0NZS2"/>
<dbReference type="CDD" id="cd00037">
    <property type="entry name" value="CLECT"/>
    <property type="match status" value="1"/>
</dbReference>
<protein>
    <recommendedName>
        <fullName evidence="1">C-type lectin domain-containing protein</fullName>
    </recommendedName>
</protein>
<organism evidence="3">
    <name type="scientific">Caenorhabditis brenneri</name>
    <name type="common">Nematode worm</name>
    <dbReference type="NCBI Taxonomy" id="135651"/>
    <lineage>
        <taxon>Eukaryota</taxon>
        <taxon>Metazoa</taxon>
        <taxon>Ecdysozoa</taxon>
        <taxon>Nematoda</taxon>
        <taxon>Chromadorea</taxon>
        <taxon>Rhabditida</taxon>
        <taxon>Rhabditina</taxon>
        <taxon>Rhabditomorpha</taxon>
        <taxon>Rhabditoidea</taxon>
        <taxon>Rhabditidae</taxon>
        <taxon>Peloderinae</taxon>
        <taxon>Caenorhabditis</taxon>
    </lineage>
</organism>
<dbReference type="SUPFAM" id="SSF56436">
    <property type="entry name" value="C-type lectin-like"/>
    <property type="match status" value="1"/>
</dbReference>
<dbReference type="HOGENOM" id="CLU_1327412_0_0_1"/>
<dbReference type="Proteomes" id="UP000008068">
    <property type="component" value="Unassembled WGS sequence"/>
</dbReference>
<dbReference type="SMART" id="SM00034">
    <property type="entry name" value="CLECT"/>
    <property type="match status" value="1"/>
</dbReference>
<dbReference type="InterPro" id="IPR016186">
    <property type="entry name" value="C-type_lectin-like/link_sf"/>
</dbReference>
<dbReference type="Gene3D" id="3.10.100.10">
    <property type="entry name" value="Mannose-Binding Protein A, subunit A"/>
    <property type="match status" value="1"/>
</dbReference>
<dbReference type="EMBL" id="GL379991">
    <property type="protein sequence ID" value="EGT41268.1"/>
    <property type="molecule type" value="Genomic_DNA"/>
</dbReference>